<dbReference type="EMBL" id="JACSQT010000004">
    <property type="protein sequence ID" value="MBD7937351.1"/>
    <property type="molecule type" value="Genomic_DNA"/>
</dbReference>
<keyword evidence="4" id="KW-1185">Reference proteome</keyword>
<feature type="domain" description="DUF4367" evidence="2">
    <location>
        <begin position="216"/>
        <end position="333"/>
    </location>
</feature>
<reference evidence="3 4" key="1">
    <citation type="submission" date="2020-08" db="EMBL/GenBank/DDBJ databases">
        <title>A Genomic Blueprint of the Chicken Gut Microbiome.</title>
        <authorList>
            <person name="Gilroy R."/>
            <person name="Ravi A."/>
            <person name="Getino M."/>
            <person name="Pursley I."/>
            <person name="Horton D.L."/>
            <person name="Alikhan N.-F."/>
            <person name="Baker D."/>
            <person name="Gharbi K."/>
            <person name="Hall N."/>
            <person name="Watson M."/>
            <person name="Adriaenssens E.M."/>
            <person name="Foster-Nyarko E."/>
            <person name="Jarju S."/>
            <person name="Secka A."/>
            <person name="Antonio M."/>
            <person name="Oren A."/>
            <person name="Chaudhuri R."/>
            <person name="La Ragione R.M."/>
            <person name="Hildebrand F."/>
            <person name="Pallen M.J."/>
        </authorList>
    </citation>
    <scope>NUCLEOTIDE SEQUENCE [LARGE SCALE GENOMIC DNA]</scope>
    <source>
        <strain evidence="3 4">Sa5YUA1</strain>
    </source>
</reference>
<dbReference type="InterPro" id="IPR029046">
    <property type="entry name" value="LolA/LolB/LppX"/>
</dbReference>
<evidence type="ECO:0000313" key="3">
    <source>
        <dbReference type="EMBL" id="MBD7937351.1"/>
    </source>
</evidence>
<dbReference type="Proteomes" id="UP000657931">
    <property type="component" value="Unassembled WGS sequence"/>
</dbReference>
<organism evidence="3 4">
    <name type="scientific">Cytobacillus stercorigallinarum</name>
    <dbReference type="NCBI Taxonomy" id="2762240"/>
    <lineage>
        <taxon>Bacteria</taxon>
        <taxon>Bacillati</taxon>
        <taxon>Bacillota</taxon>
        <taxon>Bacilli</taxon>
        <taxon>Bacillales</taxon>
        <taxon>Bacillaceae</taxon>
        <taxon>Cytobacillus</taxon>
    </lineage>
</organism>
<gene>
    <name evidence="3" type="ORF">H9655_09980</name>
</gene>
<dbReference type="PANTHER" id="PTHR37507">
    <property type="entry name" value="SPORULATION PROTEIN YDCC"/>
    <property type="match status" value="1"/>
</dbReference>
<evidence type="ECO:0000313" key="4">
    <source>
        <dbReference type="Proteomes" id="UP000657931"/>
    </source>
</evidence>
<dbReference type="RefSeq" id="WP_191813504.1">
    <property type="nucleotide sequence ID" value="NZ_JACSQT010000004.1"/>
</dbReference>
<feature type="chain" id="PRO_5046775944" evidence="1">
    <location>
        <begin position="20"/>
        <end position="339"/>
    </location>
</feature>
<dbReference type="Pfam" id="PF14285">
    <property type="entry name" value="DUF4367"/>
    <property type="match status" value="1"/>
</dbReference>
<feature type="signal peptide" evidence="1">
    <location>
        <begin position="1"/>
        <end position="19"/>
    </location>
</feature>
<dbReference type="InterPro" id="IPR025377">
    <property type="entry name" value="DUF4367"/>
</dbReference>
<dbReference type="SUPFAM" id="SSF89392">
    <property type="entry name" value="Prokaryotic lipoproteins and lipoprotein localization factors"/>
    <property type="match status" value="1"/>
</dbReference>
<protein>
    <submittedName>
        <fullName evidence="3">Outer membrane lipoprotein carrier protein LolA</fullName>
    </submittedName>
</protein>
<evidence type="ECO:0000256" key="1">
    <source>
        <dbReference type="SAM" id="SignalP"/>
    </source>
</evidence>
<dbReference type="InterPro" id="IPR052944">
    <property type="entry name" value="Sporulation_related"/>
</dbReference>
<dbReference type="PROSITE" id="PS51257">
    <property type="entry name" value="PROKAR_LIPOPROTEIN"/>
    <property type="match status" value="1"/>
</dbReference>
<comment type="caution">
    <text evidence="3">The sequence shown here is derived from an EMBL/GenBank/DDBJ whole genome shotgun (WGS) entry which is preliminary data.</text>
</comment>
<evidence type="ECO:0000259" key="2">
    <source>
        <dbReference type="Pfam" id="PF14285"/>
    </source>
</evidence>
<keyword evidence="3" id="KW-0449">Lipoprotein</keyword>
<keyword evidence="1" id="KW-0732">Signal</keyword>
<dbReference type="Gene3D" id="2.50.20.10">
    <property type="entry name" value="Lipoprotein localisation LolA/LolB/LppX"/>
    <property type="match status" value="1"/>
</dbReference>
<accession>A0ABR8QP97</accession>
<proteinExistence type="predicted"/>
<sequence>MKKKFFWLLMGLAITVTLAACGTKSQEDVTKDLTSKIESLKSYKAEAKMTLQTGSEPQSYDIEIWHKNPEFYRVALKNTEKDQSQMILKNKEGVFVLTPALNKSFRFQSDWPNNSSQAYLYESLIEDIQNDKEAKFKATEDHYVYETKTSYQNNQMLPLQEITLNKSDLSPVSVKVMDAERTPVVTVDFSNVKFNEELDNKDFDTKKNMTGAQLEFPVMAEVAEEEDFTVFYPESLPEVELVSEKEVETEEGKRVVLTYEGEEKSFTMIQEKAVIVQTSGGEEEMMNGDPVDLGFTVGAVSDNMVSWTQNGVDYMIASNNLSKEEMIQIAQSVQGEVVK</sequence>
<dbReference type="PANTHER" id="PTHR37507:SF2">
    <property type="entry name" value="SPORULATION PROTEIN YDCC"/>
    <property type="match status" value="1"/>
</dbReference>
<name>A0ABR8QP97_9BACI</name>